<gene>
    <name evidence="1" type="ORF">Bca52824_032204</name>
</gene>
<protein>
    <submittedName>
        <fullName evidence="1">Uncharacterized protein</fullName>
    </submittedName>
</protein>
<dbReference type="PANTHER" id="PTHR37181:SF1">
    <property type="entry name" value="F6A14.6 PROTEIN"/>
    <property type="match status" value="1"/>
</dbReference>
<evidence type="ECO:0000313" key="2">
    <source>
        <dbReference type="Proteomes" id="UP000886595"/>
    </source>
</evidence>
<reference evidence="1 2" key="1">
    <citation type="submission" date="2020-02" db="EMBL/GenBank/DDBJ databases">
        <authorList>
            <person name="Ma Q."/>
            <person name="Huang Y."/>
            <person name="Song X."/>
            <person name="Pei D."/>
        </authorList>
    </citation>
    <scope>NUCLEOTIDE SEQUENCE [LARGE SCALE GENOMIC DNA]</scope>
    <source>
        <strain evidence="1">Sxm20200214</strain>
        <tissue evidence="1">Leaf</tissue>
    </source>
</reference>
<accession>A0A8X7SC64</accession>
<sequence>MTLLEAISTAVASQERVDSQSEYPFPLSQDGVFANVKKALIPLKDTNRFDRGDFLSMLKQAVSGEDWWGSCGRIWWRTLRGVSGLVLKGCVRLEMWELVETLVSSSLVDQRQASDLGASELLSILRYFPCPSKEAVSTMVKVREEWDISKLNFNEMRRFIRYLSKWMKKYERFPQAAVRLGSYGTKCLGLIIDENFSTLALHSDLHEELKVIERVADGLASESKLCSFVATVAERLKLGDAKN</sequence>
<proteinExistence type="predicted"/>
<dbReference type="OrthoDB" id="783877at2759"/>
<dbReference type="Proteomes" id="UP000886595">
    <property type="component" value="Unassembled WGS sequence"/>
</dbReference>
<comment type="caution">
    <text evidence="1">The sequence shown here is derived from an EMBL/GenBank/DDBJ whole genome shotgun (WGS) entry which is preliminary data.</text>
</comment>
<evidence type="ECO:0000313" key="1">
    <source>
        <dbReference type="EMBL" id="KAG2303553.1"/>
    </source>
</evidence>
<organism evidence="1 2">
    <name type="scientific">Brassica carinata</name>
    <name type="common">Ethiopian mustard</name>
    <name type="synonym">Abyssinian cabbage</name>
    <dbReference type="NCBI Taxonomy" id="52824"/>
    <lineage>
        <taxon>Eukaryota</taxon>
        <taxon>Viridiplantae</taxon>
        <taxon>Streptophyta</taxon>
        <taxon>Embryophyta</taxon>
        <taxon>Tracheophyta</taxon>
        <taxon>Spermatophyta</taxon>
        <taxon>Magnoliopsida</taxon>
        <taxon>eudicotyledons</taxon>
        <taxon>Gunneridae</taxon>
        <taxon>Pentapetalae</taxon>
        <taxon>rosids</taxon>
        <taxon>malvids</taxon>
        <taxon>Brassicales</taxon>
        <taxon>Brassicaceae</taxon>
        <taxon>Brassiceae</taxon>
        <taxon>Brassica</taxon>
    </lineage>
</organism>
<dbReference type="EMBL" id="JAAMPC010000007">
    <property type="protein sequence ID" value="KAG2303553.1"/>
    <property type="molecule type" value="Genomic_DNA"/>
</dbReference>
<keyword evidence="2" id="KW-1185">Reference proteome</keyword>
<dbReference type="PANTHER" id="PTHR37181">
    <property type="entry name" value="F6A14.6 PROTEIN"/>
    <property type="match status" value="1"/>
</dbReference>
<name>A0A8X7SC64_BRACI</name>
<dbReference type="AlphaFoldDB" id="A0A8X7SC64"/>